<name>A0ABU3FPX0_9ENTE</name>
<dbReference type="InterPro" id="IPR025540">
    <property type="entry name" value="FlK"/>
</dbReference>
<sequence>MKTLTKKYPAAKNQTARSMGSGDLEVLATPALVAMMENCAKCLAAEELSAGQTTVGFKMDLKHLAPSAMGAEIRIEAEITDVDDQKLSFAINAYDQAALIGMASHQRVIVETATFLKKLK</sequence>
<dbReference type="CDD" id="cd03440">
    <property type="entry name" value="hot_dog"/>
    <property type="match status" value="1"/>
</dbReference>
<dbReference type="EMBL" id="JARQBN010000005">
    <property type="protein sequence ID" value="MDT2827683.1"/>
    <property type="molecule type" value="Genomic_DNA"/>
</dbReference>
<dbReference type="RefSeq" id="WP_311818750.1">
    <property type="nucleotide sequence ID" value="NZ_JARQBN010000005.1"/>
</dbReference>
<organism evidence="2 3">
    <name type="scientific">Enterococcus viikkiensis</name>
    <dbReference type="NCBI Taxonomy" id="930854"/>
    <lineage>
        <taxon>Bacteria</taxon>
        <taxon>Bacillati</taxon>
        <taxon>Bacillota</taxon>
        <taxon>Bacilli</taxon>
        <taxon>Lactobacillales</taxon>
        <taxon>Enterococcaceae</taxon>
        <taxon>Enterococcus</taxon>
    </lineage>
</organism>
<comment type="caution">
    <text evidence="2">The sequence shown here is derived from an EMBL/GenBank/DDBJ whole genome shotgun (WGS) entry which is preliminary data.</text>
</comment>
<dbReference type="Gene3D" id="3.10.129.10">
    <property type="entry name" value="Hotdog Thioesterase"/>
    <property type="match status" value="1"/>
</dbReference>
<proteinExistence type="predicted"/>
<dbReference type="PANTHER" id="PTHR36934:SF1">
    <property type="entry name" value="THIOESTERASE DOMAIN-CONTAINING PROTEIN"/>
    <property type="match status" value="1"/>
</dbReference>
<gene>
    <name evidence="2" type="ORF">P7H59_04345</name>
</gene>
<reference evidence="2 3" key="1">
    <citation type="submission" date="2023-03" db="EMBL/GenBank/DDBJ databases">
        <authorList>
            <person name="Shen W."/>
            <person name="Cai J."/>
        </authorList>
    </citation>
    <scope>NUCLEOTIDE SEQUENCE [LARGE SCALE GENOMIC DNA]</scope>
    <source>
        <strain evidence="2 3">B101</strain>
    </source>
</reference>
<dbReference type="InterPro" id="IPR054485">
    <property type="entry name" value="FlK-like_dom"/>
</dbReference>
<dbReference type="SUPFAM" id="SSF54637">
    <property type="entry name" value="Thioesterase/thiol ester dehydrase-isomerase"/>
    <property type="match status" value="1"/>
</dbReference>
<dbReference type="InterPro" id="IPR029069">
    <property type="entry name" value="HotDog_dom_sf"/>
</dbReference>
<keyword evidence="3" id="KW-1185">Reference proteome</keyword>
<evidence type="ECO:0000313" key="2">
    <source>
        <dbReference type="EMBL" id="MDT2827683.1"/>
    </source>
</evidence>
<evidence type="ECO:0000313" key="3">
    <source>
        <dbReference type="Proteomes" id="UP001265301"/>
    </source>
</evidence>
<protein>
    <submittedName>
        <fullName evidence="2">Thioesterase family protein</fullName>
    </submittedName>
</protein>
<dbReference type="PIRSF" id="PIRSF014972">
    <property type="entry name" value="FlK"/>
    <property type="match status" value="1"/>
</dbReference>
<evidence type="ECO:0000259" key="1">
    <source>
        <dbReference type="Pfam" id="PF22636"/>
    </source>
</evidence>
<dbReference type="PANTHER" id="PTHR36934">
    <property type="entry name" value="BLR0278 PROTEIN"/>
    <property type="match status" value="1"/>
</dbReference>
<dbReference type="Proteomes" id="UP001265301">
    <property type="component" value="Unassembled WGS sequence"/>
</dbReference>
<dbReference type="Pfam" id="PF22636">
    <property type="entry name" value="FlK"/>
    <property type="match status" value="1"/>
</dbReference>
<accession>A0ABU3FPX0</accession>
<feature type="domain" description="Fluoroacetyl-CoA-specific thioesterase-like" evidence="1">
    <location>
        <begin position="12"/>
        <end position="112"/>
    </location>
</feature>